<dbReference type="SUPFAM" id="SSF48452">
    <property type="entry name" value="TPR-like"/>
    <property type="match status" value="1"/>
</dbReference>
<feature type="region of interest" description="Disordered" evidence="4">
    <location>
        <begin position="1"/>
        <end position="61"/>
    </location>
</feature>
<dbReference type="SMART" id="SM00271">
    <property type="entry name" value="DnaJ"/>
    <property type="match status" value="1"/>
</dbReference>
<evidence type="ECO:0000313" key="6">
    <source>
        <dbReference type="EMBL" id="KHJ33491.1"/>
    </source>
</evidence>
<evidence type="ECO:0000256" key="4">
    <source>
        <dbReference type="SAM" id="MobiDB-lite"/>
    </source>
</evidence>
<dbReference type="Gene3D" id="1.10.287.110">
    <property type="entry name" value="DnaJ domain"/>
    <property type="match status" value="1"/>
</dbReference>
<dbReference type="PROSITE" id="PS50005">
    <property type="entry name" value="TPR"/>
    <property type="match status" value="4"/>
</dbReference>
<dbReference type="InterPro" id="IPR019734">
    <property type="entry name" value="TPR_rpt"/>
</dbReference>
<keyword evidence="2 3" id="KW-0802">TPR repeat</keyword>
<feature type="repeat" description="TPR" evidence="3">
    <location>
        <begin position="301"/>
        <end position="334"/>
    </location>
</feature>
<dbReference type="STRING" id="52586.A0A0B1P951"/>
<dbReference type="InterPro" id="IPR036869">
    <property type="entry name" value="J_dom_sf"/>
</dbReference>
<dbReference type="Pfam" id="PF13176">
    <property type="entry name" value="TPR_7"/>
    <property type="match status" value="1"/>
</dbReference>
<dbReference type="FunFam" id="1.10.287.110:FF:000055">
    <property type="entry name" value="DnaJ subfamily C member 7"/>
    <property type="match status" value="1"/>
</dbReference>
<feature type="repeat" description="TPR" evidence="3">
    <location>
        <begin position="255"/>
        <end position="288"/>
    </location>
</feature>
<keyword evidence="1" id="KW-0677">Repeat</keyword>
<protein>
    <submittedName>
        <fullName evidence="6">Putative cytosolic j-domain-containing protein</fullName>
    </submittedName>
</protein>
<dbReference type="Pfam" id="PF00515">
    <property type="entry name" value="TPR_1"/>
    <property type="match status" value="1"/>
</dbReference>
<dbReference type="PROSITE" id="PS50076">
    <property type="entry name" value="DNAJ_2"/>
    <property type="match status" value="1"/>
</dbReference>
<dbReference type="InterPro" id="IPR052758">
    <property type="entry name" value="SRC_co-chaperone"/>
</dbReference>
<feature type="repeat" description="TPR" evidence="3">
    <location>
        <begin position="70"/>
        <end position="103"/>
    </location>
</feature>
<dbReference type="InterPro" id="IPR018253">
    <property type="entry name" value="DnaJ_domain_CS"/>
</dbReference>
<dbReference type="PANTHER" id="PTHR44200:SF1">
    <property type="entry name" value="DNAJ HOMOLOG SUBFAMILY C MEMBER 7"/>
    <property type="match status" value="1"/>
</dbReference>
<dbReference type="PRINTS" id="PR00625">
    <property type="entry name" value="JDOMAIN"/>
</dbReference>
<dbReference type="OMA" id="KMCLGLD"/>
<sequence>MPDPEHMDEDTDTTNTTSNPSKINVNPLVREGSKKNGCSPSTNEEGPVPPPHRSNSNSPIVITSSPAEEAEIYKCAGNKHYKAKDYKKAIEEYTKAVQRQPSSATYLNNRAAAYISNGQYSLALDDSIKACLLEPQDPKILLRLARIYTSLGRPQDALDTYLRIDPPASAKDIAPAKAMLQHIQVAEDALKDGTTGSMALHALDQAEKLLGTGVQRPRKWQLMRGEVYLKMGNVNSLGDAQNIAMSLLRTNNADPEALVLRGRVLSAQGENDKAITHFRQALNCDPDYRDAVKYLRIVQKQEKMKGEGNVDYKAGRFSEAIEKYSEALEIDQSNKSTNSKLLLNRALCHLRLKNYKAAIADCERAIILDPSYTKARKTKATATGQSGDWAGAVREWKELQELDPSDSSIAKELRTAELEQKKSMRKDYYKLLGVEKDADASQIKKAYRKAAIVHHPDKNPDDETAEERFKDIGEAYETLSDPEKRRRYDNGDDLVDPMQGFGGGMHGGMSTVDPEIIMRMFSAQMGGGSGFQTFVGGMPGGAGRQRSSQTGFTF</sequence>
<dbReference type="SMART" id="SM00028">
    <property type="entry name" value="TPR"/>
    <property type="match status" value="7"/>
</dbReference>
<gene>
    <name evidence="6" type="ORF">EV44_g2049</name>
</gene>
<dbReference type="InterPro" id="IPR011990">
    <property type="entry name" value="TPR-like_helical_dom_sf"/>
</dbReference>
<dbReference type="Pfam" id="PF13414">
    <property type="entry name" value="TPR_11"/>
    <property type="match status" value="2"/>
</dbReference>
<feature type="repeat" description="TPR" evidence="3">
    <location>
        <begin position="339"/>
        <end position="372"/>
    </location>
</feature>
<feature type="domain" description="J" evidence="5">
    <location>
        <begin position="427"/>
        <end position="492"/>
    </location>
</feature>
<organism evidence="6 7">
    <name type="scientific">Uncinula necator</name>
    <name type="common">Grape powdery mildew</name>
    <dbReference type="NCBI Taxonomy" id="52586"/>
    <lineage>
        <taxon>Eukaryota</taxon>
        <taxon>Fungi</taxon>
        <taxon>Dikarya</taxon>
        <taxon>Ascomycota</taxon>
        <taxon>Pezizomycotina</taxon>
        <taxon>Leotiomycetes</taxon>
        <taxon>Erysiphales</taxon>
        <taxon>Erysiphaceae</taxon>
        <taxon>Erysiphe</taxon>
    </lineage>
</organism>
<dbReference type="PROSITE" id="PS00636">
    <property type="entry name" value="DNAJ_1"/>
    <property type="match status" value="1"/>
</dbReference>
<dbReference type="PANTHER" id="PTHR44200">
    <property type="entry name" value="DNAJ HOMOLOG SUBFAMILY C MEMBER 7"/>
    <property type="match status" value="1"/>
</dbReference>
<dbReference type="Pfam" id="PF00226">
    <property type="entry name" value="DnaJ"/>
    <property type="match status" value="1"/>
</dbReference>
<evidence type="ECO:0000256" key="2">
    <source>
        <dbReference type="ARBA" id="ARBA00022803"/>
    </source>
</evidence>
<proteinExistence type="predicted"/>
<dbReference type="Gene3D" id="1.25.40.10">
    <property type="entry name" value="Tetratricopeptide repeat domain"/>
    <property type="match status" value="1"/>
</dbReference>
<dbReference type="SUPFAM" id="SSF46565">
    <property type="entry name" value="Chaperone J-domain"/>
    <property type="match status" value="1"/>
</dbReference>
<dbReference type="AlphaFoldDB" id="A0A0B1P951"/>
<accession>A0A0B1P951</accession>
<evidence type="ECO:0000313" key="7">
    <source>
        <dbReference type="Proteomes" id="UP000030854"/>
    </source>
</evidence>
<evidence type="ECO:0000256" key="3">
    <source>
        <dbReference type="PROSITE-ProRule" id="PRU00339"/>
    </source>
</evidence>
<dbReference type="HOGENOM" id="CLU_015935_2_1_1"/>
<evidence type="ECO:0000259" key="5">
    <source>
        <dbReference type="PROSITE" id="PS50076"/>
    </source>
</evidence>
<dbReference type="InterPro" id="IPR001623">
    <property type="entry name" value="DnaJ_domain"/>
</dbReference>
<keyword evidence="7" id="KW-1185">Reference proteome</keyword>
<dbReference type="EMBL" id="JNVN01001401">
    <property type="protein sequence ID" value="KHJ33491.1"/>
    <property type="molecule type" value="Genomic_DNA"/>
</dbReference>
<dbReference type="CDD" id="cd06257">
    <property type="entry name" value="DnaJ"/>
    <property type="match status" value="1"/>
</dbReference>
<dbReference type="Proteomes" id="UP000030854">
    <property type="component" value="Unassembled WGS sequence"/>
</dbReference>
<name>A0A0B1P951_UNCNE</name>
<dbReference type="InterPro" id="IPR013105">
    <property type="entry name" value="TPR_2"/>
</dbReference>
<reference evidence="6 7" key="1">
    <citation type="journal article" date="2014" name="BMC Genomics">
        <title>Adaptive genomic structural variation in the grape powdery mildew pathogen, Erysiphe necator.</title>
        <authorList>
            <person name="Jones L."/>
            <person name="Riaz S."/>
            <person name="Morales-Cruz A."/>
            <person name="Amrine K.C."/>
            <person name="McGuire B."/>
            <person name="Gubler W.D."/>
            <person name="Walker M.A."/>
            <person name="Cantu D."/>
        </authorList>
    </citation>
    <scope>NUCLEOTIDE SEQUENCE [LARGE SCALE GENOMIC DNA]</scope>
    <source>
        <strain evidence="7">c</strain>
    </source>
</reference>
<comment type="caution">
    <text evidence="6">The sequence shown here is derived from an EMBL/GenBank/DDBJ whole genome shotgun (WGS) entry which is preliminary data.</text>
</comment>
<dbReference type="Pfam" id="PF07719">
    <property type="entry name" value="TPR_2"/>
    <property type="match status" value="1"/>
</dbReference>
<evidence type="ECO:0000256" key="1">
    <source>
        <dbReference type="ARBA" id="ARBA00022737"/>
    </source>
</evidence>
<feature type="compositionally biased region" description="Acidic residues" evidence="4">
    <location>
        <begin position="1"/>
        <end position="12"/>
    </location>
</feature>